<feature type="compositionally biased region" description="Acidic residues" evidence="8">
    <location>
        <begin position="54"/>
        <end position="81"/>
    </location>
</feature>
<keyword evidence="11" id="KW-1185">Reference proteome</keyword>
<dbReference type="InterPro" id="IPR017072">
    <property type="entry name" value="TF_Spt6"/>
</dbReference>
<dbReference type="SUPFAM" id="SSF53098">
    <property type="entry name" value="Ribonuclease H-like"/>
    <property type="match status" value="1"/>
</dbReference>
<dbReference type="GO" id="GO:0005694">
    <property type="term" value="C:chromosome"/>
    <property type="evidence" value="ECO:0007669"/>
    <property type="project" value="UniProtKB-SubCell"/>
</dbReference>
<dbReference type="Gene3D" id="1.10.3500.10">
    <property type="entry name" value="Tex N-terminal region-like"/>
    <property type="match status" value="1"/>
</dbReference>
<dbReference type="Gene3D" id="1.10.10.2740">
    <property type="entry name" value="Spt6, Death-like domain"/>
    <property type="match status" value="1"/>
</dbReference>
<feature type="domain" description="S1 motif" evidence="9">
    <location>
        <begin position="1075"/>
        <end position="1144"/>
    </location>
</feature>
<reference evidence="10 11" key="1">
    <citation type="journal article" date="2023" name="Elife">
        <title>Identification of key yeast species and microbe-microbe interactions impacting larval growth of Drosophila in the wild.</title>
        <authorList>
            <person name="Mure A."/>
            <person name="Sugiura Y."/>
            <person name="Maeda R."/>
            <person name="Honda K."/>
            <person name="Sakurai N."/>
            <person name="Takahashi Y."/>
            <person name="Watada M."/>
            <person name="Katoh T."/>
            <person name="Gotoh A."/>
            <person name="Gotoh Y."/>
            <person name="Taniguchi I."/>
            <person name="Nakamura K."/>
            <person name="Hayashi T."/>
            <person name="Katayama T."/>
            <person name="Uemura T."/>
            <person name="Hattori Y."/>
        </authorList>
    </citation>
    <scope>NUCLEOTIDE SEQUENCE [LARGE SCALE GENOMIC DNA]</scope>
    <source>
        <strain evidence="10 11">SB-73</strain>
    </source>
</reference>
<keyword evidence="7" id="KW-0539">Nucleus</keyword>
<dbReference type="Pfam" id="PF14632">
    <property type="entry name" value="SPT6_acidic"/>
    <property type="match status" value="1"/>
</dbReference>
<dbReference type="Gene3D" id="1.10.150.850">
    <property type="entry name" value="Spt6, helix-hairpin-helix domain"/>
    <property type="match status" value="1"/>
</dbReference>
<dbReference type="SUPFAM" id="SSF47781">
    <property type="entry name" value="RuvA domain 2-like"/>
    <property type="match status" value="1"/>
</dbReference>
<dbReference type="InterPro" id="IPR003029">
    <property type="entry name" value="S1_domain"/>
</dbReference>
<dbReference type="Pfam" id="PF21710">
    <property type="entry name" value="Spt6_S1"/>
    <property type="match status" value="1"/>
</dbReference>
<dbReference type="GO" id="GO:0034728">
    <property type="term" value="P:nucleosome organization"/>
    <property type="evidence" value="ECO:0007669"/>
    <property type="project" value="TreeGrafter"/>
</dbReference>
<dbReference type="CDD" id="cd09928">
    <property type="entry name" value="SH2_Cterm_SPT6_like"/>
    <property type="match status" value="1"/>
</dbReference>
<dbReference type="FunFam" id="3.30.505.10:FF:000056">
    <property type="entry name" value="Transcription elongation factor Spt6"/>
    <property type="match status" value="1"/>
</dbReference>
<evidence type="ECO:0000256" key="5">
    <source>
        <dbReference type="ARBA" id="ARBA00022999"/>
    </source>
</evidence>
<accession>A0AAV5RGJ5</accession>
<dbReference type="InterPro" id="IPR036860">
    <property type="entry name" value="SH2_dom_sf"/>
</dbReference>
<dbReference type="PROSITE" id="PS50126">
    <property type="entry name" value="S1"/>
    <property type="match status" value="1"/>
</dbReference>
<dbReference type="InterPro" id="IPR028088">
    <property type="entry name" value="Spt6_HTH_DNA-bd_dom"/>
</dbReference>
<gene>
    <name evidence="10" type="ORF">DASB73_012850</name>
</gene>
<dbReference type="SUPFAM" id="SSF50249">
    <property type="entry name" value="Nucleic acid-binding proteins"/>
    <property type="match status" value="1"/>
</dbReference>
<dbReference type="InterPro" id="IPR010994">
    <property type="entry name" value="RuvA_2-like"/>
</dbReference>
<evidence type="ECO:0000313" key="10">
    <source>
        <dbReference type="EMBL" id="GMM50327.1"/>
    </source>
</evidence>
<dbReference type="PANTHER" id="PTHR10145:SF6">
    <property type="entry name" value="TRANSCRIPTION ELONGATION FACTOR SPT6"/>
    <property type="match status" value="1"/>
</dbReference>
<keyword evidence="5" id="KW-0727">SH2 domain</keyword>
<keyword evidence="4" id="KW-0158">Chromosome</keyword>
<evidence type="ECO:0000259" key="9">
    <source>
        <dbReference type="PROSITE" id="PS50126"/>
    </source>
</evidence>
<comment type="similarity">
    <text evidence="3">Belongs to the SPT6 family.</text>
</comment>
<sequence length="1383" mass="156083">MNRRKGVGDSSDDESEGEMNVSATSQAPIDRASSAEPSTSSRTPPRNSNRANSDSEESSEGEGDAMSDDSSEEGSEDDEEEIAKVRDGFIVDSDAESDEDASKSRRRRRRKKRAREAEDIQLDEDDLDVIGVAKPEQTESRFKRLKLAGSEKSKGLSNMFNDEEEEEAPRRAGEFDDFIEADEFSEDEVEALRREEEREIGQRRSVKKPGLSMLGDLANLDEDKLSEIYDVFGDGEMYDWALANEEEGDAVVEEDVQLTDVFEPSELAARMLTAEDNKIRVEDMPERYQILRQRLKHAYDLDPEEYADKKDWIGNKIANQKKVDGDMIVYTKQAVSSVVDFISKENLEVPFIWHHRKDFIFHFSTPDADAVRTQLLSLNDLWEILALDMDYHALIERKKAAQTLAKQISEVNPDSLTVFNQLETHAFSCVEFQDIIEYLQFQFSSVLKTQKRHMRFGLYERIRQSSSMEIVEAIGCKADDIAKILLSDSNDSVLQQDTPALSPTEVAEATSGNLVDAELYVGAALSVHPLIRKFFRQQFEAAKVDIIVTDDGKKKITSNSPFADLKYSCNWTLQELRDQPALYLRMLRAEEQGLLIVRAQYPHYKTTLYSRFARVLGASISEQSSSDNPWSDLRGRVAKNVSRTLVPIVARNVLESLRADCVRSLRSRVREAFKQRLDQAPYKPAGYVLGTVARVMCISAGEGASNDAVLATVVDEDGHVAESVKLGDLRNSNFGEKLIDAVKSSRPDVVGIAGFTSTTFRLYEEVRKYIVEQSQLKAGPEDAEAPLQVVWVNDEVARLFRNSKRAVEEFPDLVPNARYCVAGARYLQGPLYEYAQLDEAQLRSLPLHPDQYLLSNEDFNWATETAYVDFVCLDGVDINLAVRQPYKAAVLPYVAGLGPRKAQGMIQAILSRVGGGRLVNRTQLVTSEITTSTVFMNCASFFKIPWSSSPEDDADFLDSTRTHPEDYELARKMCADALELDEEDVIAFEGSHSGGVVVKLLNEDSEGRKLDELILEEYAKELSRTFKQQKRITLEQIRSEIQDAYAEKRDRLHVLTSDEVFTMLTGETKSSFQIGSVVSGTVRRVTGRQLVMNLSGGIHGVAESGNISDDRSVPINQQFAPGQAVQAVLISVDYGRLFAIASTSASAVKQALKMLEQKEIMSIDKQHWNFEAQDRDSQSAQRKAEQQQRQMRVIKHPLFRSFSAKEAEDYLAPLQRGDLVIRPSSRGTDHLVVTWKVSEQIYQHIDVKELDKPNEYALGRTLQVGPYKYTDLDELILMHVQSMSRKIDEITASDKFQKGNRKDVERWLKAYTNARPTQSVYAFCFDHRRPGYLLLCYMLGANEPIKELHVRVLPNAYELLGHAYPDVLGLTNGFKMMVQRSRV</sequence>
<dbReference type="GO" id="GO:0042393">
    <property type="term" value="F:histone binding"/>
    <property type="evidence" value="ECO:0007669"/>
    <property type="project" value="TreeGrafter"/>
</dbReference>
<dbReference type="InterPro" id="IPR035018">
    <property type="entry name" value="Spt6_SH2_C"/>
</dbReference>
<dbReference type="Gene3D" id="1.10.10.650">
    <property type="entry name" value="RuvA domain 2-like"/>
    <property type="match status" value="1"/>
</dbReference>
<comment type="caution">
    <text evidence="10">The sequence shown here is derived from an EMBL/GenBank/DDBJ whole genome shotgun (WGS) entry which is preliminary data.</text>
</comment>
<evidence type="ECO:0000256" key="1">
    <source>
        <dbReference type="ARBA" id="ARBA00004123"/>
    </source>
</evidence>
<dbReference type="InterPro" id="IPR032706">
    <property type="entry name" value="Spt6_HHH"/>
</dbReference>
<dbReference type="SUPFAM" id="SSF158832">
    <property type="entry name" value="Tex N-terminal region-like"/>
    <property type="match status" value="1"/>
</dbReference>
<dbReference type="InterPro" id="IPR042066">
    <property type="entry name" value="Spt6_death-like"/>
</dbReference>
<feature type="region of interest" description="Disordered" evidence="8">
    <location>
        <begin position="1"/>
        <end position="123"/>
    </location>
</feature>
<dbReference type="Gene3D" id="2.40.50.140">
    <property type="entry name" value="Nucleic acid-binding proteins"/>
    <property type="match status" value="1"/>
</dbReference>
<dbReference type="Proteomes" id="UP001362899">
    <property type="component" value="Unassembled WGS sequence"/>
</dbReference>
<dbReference type="Pfam" id="PF14635">
    <property type="entry name" value="HHH_7"/>
    <property type="match status" value="1"/>
</dbReference>
<dbReference type="InterPro" id="IPR049540">
    <property type="entry name" value="Spt6-like_S1"/>
</dbReference>
<dbReference type="InterPro" id="IPR037027">
    <property type="entry name" value="YqgF/RNaseH-like_dom_sf"/>
</dbReference>
<dbReference type="PANTHER" id="PTHR10145">
    <property type="entry name" value="TRANSCRIPTION ELONGATION FACTOR SPT6"/>
    <property type="match status" value="1"/>
</dbReference>
<name>A0AAV5RGJ5_STABA</name>
<feature type="region of interest" description="Disordered" evidence="8">
    <location>
        <begin position="151"/>
        <end position="176"/>
    </location>
</feature>
<dbReference type="GO" id="GO:0031491">
    <property type="term" value="F:nucleosome binding"/>
    <property type="evidence" value="ECO:0007669"/>
    <property type="project" value="TreeGrafter"/>
</dbReference>
<proteinExistence type="inferred from homology"/>
<dbReference type="InterPro" id="IPR028083">
    <property type="entry name" value="Spt6_acidic_N_dom"/>
</dbReference>
<dbReference type="EMBL" id="BTGC01000003">
    <property type="protein sequence ID" value="GMM50327.1"/>
    <property type="molecule type" value="Genomic_DNA"/>
</dbReference>
<evidence type="ECO:0000256" key="7">
    <source>
        <dbReference type="ARBA" id="ARBA00023242"/>
    </source>
</evidence>
<dbReference type="GO" id="GO:0008023">
    <property type="term" value="C:transcription elongation factor complex"/>
    <property type="evidence" value="ECO:0007669"/>
    <property type="project" value="TreeGrafter"/>
</dbReference>
<evidence type="ECO:0000313" key="11">
    <source>
        <dbReference type="Proteomes" id="UP001362899"/>
    </source>
</evidence>
<dbReference type="Gene3D" id="3.30.420.140">
    <property type="entry name" value="YqgF/RNase H-like domain"/>
    <property type="match status" value="1"/>
</dbReference>
<evidence type="ECO:0000256" key="3">
    <source>
        <dbReference type="ARBA" id="ARBA00009253"/>
    </source>
</evidence>
<dbReference type="Pfam" id="PF14633">
    <property type="entry name" value="SH2_2"/>
    <property type="match status" value="1"/>
</dbReference>
<dbReference type="SMART" id="SM00316">
    <property type="entry name" value="S1"/>
    <property type="match status" value="1"/>
</dbReference>
<dbReference type="CDD" id="cd09918">
    <property type="entry name" value="SH2_Nterm_SPT6_like"/>
    <property type="match status" value="1"/>
</dbReference>
<dbReference type="InterPro" id="IPR035420">
    <property type="entry name" value="Spt6_SH2"/>
</dbReference>
<dbReference type="GO" id="GO:0003677">
    <property type="term" value="F:DNA binding"/>
    <property type="evidence" value="ECO:0007669"/>
    <property type="project" value="InterPro"/>
</dbReference>
<dbReference type="InterPro" id="IPR035019">
    <property type="entry name" value="Spt6_SH2_N"/>
</dbReference>
<dbReference type="Pfam" id="PF14641">
    <property type="entry name" value="HTH_44"/>
    <property type="match status" value="1"/>
</dbReference>
<dbReference type="InterPro" id="IPR012340">
    <property type="entry name" value="NA-bd_OB-fold"/>
</dbReference>
<evidence type="ECO:0000256" key="8">
    <source>
        <dbReference type="SAM" id="MobiDB-lite"/>
    </source>
</evidence>
<organism evidence="10 11">
    <name type="scientific">Starmerella bacillaris</name>
    <name type="common">Yeast</name>
    <name type="synonym">Candida zemplinina</name>
    <dbReference type="NCBI Taxonomy" id="1247836"/>
    <lineage>
        <taxon>Eukaryota</taxon>
        <taxon>Fungi</taxon>
        <taxon>Dikarya</taxon>
        <taxon>Ascomycota</taxon>
        <taxon>Saccharomycotina</taxon>
        <taxon>Dipodascomycetes</taxon>
        <taxon>Dipodascales</taxon>
        <taxon>Trichomonascaceae</taxon>
        <taxon>Starmerella</taxon>
    </lineage>
</organism>
<dbReference type="InterPro" id="IPR023323">
    <property type="entry name" value="Tex-like_dom_sf"/>
</dbReference>
<dbReference type="GO" id="GO:0140673">
    <property type="term" value="P:transcription elongation-coupled chromatin remodeling"/>
    <property type="evidence" value="ECO:0007669"/>
    <property type="project" value="InterPro"/>
</dbReference>
<dbReference type="InterPro" id="IPR028231">
    <property type="entry name" value="Spt6_YqgF"/>
</dbReference>
<dbReference type="InterPro" id="IPR023319">
    <property type="entry name" value="Tex-like_HTH_dom_sf"/>
</dbReference>
<feature type="compositionally biased region" description="Basic residues" evidence="8">
    <location>
        <begin position="104"/>
        <end position="114"/>
    </location>
</feature>
<comment type="subcellular location">
    <subcellularLocation>
        <location evidence="2">Chromosome</location>
    </subcellularLocation>
    <subcellularLocation>
        <location evidence="1">Nucleus</location>
    </subcellularLocation>
</comment>
<dbReference type="InterPro" id="IPR012337">
    <property type="entry name" value="RNaseH-like_sf"/>
</dbReference>
<dbReference type="FunFam" id="1.10.10.2740:FF:000002">
    <property type="entry name" value="Transcription elongation factor Spt6"/>
    <property type="match status" value="1"/>
</dbReference>
<evidence type="ECO:0000256" key="4">
    <source>
        <dbReference type="ARBA" id="ARBA00022454"/>
    </source>
</evidence>
<dbReference type="Pfam" id="PF14639">
    <property type="entry name" value="YqgF"/>
    <property type="match status" value="1"/>
</dbReference>
<dbReference type="SUPFAM" id="SSF55550">
    <property type="entry name" value="SH2 domain"/>
    <property type="match status" value="1"/>
</dbReference>
<feature type="compositionally biased region" description="Low complexity" evidence="8">
    <location>
        <begin position="32"/>
        <end position="52"/>
    </location>
</feature>
<evidence type="ECO:0000256" key="6">
    <source>
        <dbReference type="ARBA" id="ARBA00023163"/>
    </source>
</evidence>
<protein>
    <submittedName>
        <fullName evidence="10">Chromatin-remodeling histone chaperone</fullName>
    </submittedName>
</protein>
<evidence type="ECO:0000256" key="2">
    <source>
        <dbReference type="ARBA" id="ARBA00004286"/>
    </source>
</evidence>
<dbReference type="Gene3D" id="3.30.505.10">
    <property type="entry name" value="SH2 domain"/>
    <property type="match status" value="2"/>
</dbReference>
<keyword evidence="6" id="KW-0804">Transcription</keyword>